<dbReference type="EMBL" id="CP107020">
    <property type="protein sequence ID" value="UYG15724.1"/>
    <property type="molecule type" value="Genomic_DNA"/>
</dbReference>
<dbReference type="Gene3D" id="3.40.50.300">
    <property type="entry name" value="P-loop containing nucleotide triphosphate hydrolases"/>
    <property type="match status" value="1"/>
</dbReference>
<dbReference type="PANTHER" id="PTHR43384:SF11">
    <property type="entry name" value="SEPTUM SITE DETERMINING PROTEIN"/>
    <property type="match status" value="1"/>
</dbReference>
<proteinExistence type="predicted"/>
<protein>
    <submittedName>
        <fullName evidence="1">Pilus assembly protein CpaE</fullName>
    </submittedName>
</protein>
<dbReference type="PANTHER" id="PTHR43384">
    <property type="entry name" value="SEPTUM SITE-DETERMINING PROTEIN MIND HOMOLOG, CHLOROPLASTIC-RELATED"/>
    <property type="match status" value="1"/>
</dbReference>
<organism evidence="1 2">
    <name type="scientific">Brachybacterium huguangmaarense</name>
    <dbReference type="NCBI Taxonomy" id="1652028"/>
    <lineage>
        <taxon>Bacteria</taxon>
        <taxon>Bacillati</taxon>
        <taxon>Actinomycetota</taxon>
        <taxon>Actinomycetes</taxon>
        <taxon>Micrococcales</taxon>
        <taxon>Dermabacteraceae</taxon>
        <taxon>Brachybacterium</taxon>
    </lineage>
</organism>
<evidence type="ECO:0000313" key="1">
    <source>
        <dbReference type="EMBL" id="UYG15724.1"/>
    </source>
</evidence>
<evidence type="ECO:0000313" key="2">
    <source>
        <dbReference type="Proteomes" id="UP001164305"/>
    </source>
</evidence>
<dbReference type="InterPro" id="IPR050625">
    <property type="entry name" value="ParA/MinD_ATPase"/>
</dbReference>
<sequence length="417" mass="42789">MIDVVLCASGSDEVRIVHGIAQEHARDLRVVRRCADLAETLGVVTAGLGDVVLIDLAVRGLSRDALADLMDAGAAVVGIAHPGAAGSTTLGLRHVVDADAPVADVARTLLAALDPEEPAADAGVLPDGETDGPRGRMIAVWGPLGAPGRSTLAANLAHEAALGGTSTILVDADTYGSALAQILGILDESPGLVAACRASSRGTLDAEAVAALVPDVHPQLRFLSGIGVAARWPEVRDSSLEGVWDALRAAGSLIVVDAGFCLEEDEELSYDTMAPRRNAATTSALAHADAVVAVVGADPVSITRLLREAERLGELGVDRPHVVVNRHASPVPVDRVRELVASRLPVASVTVLPDDPATCRRAAWDGSLLSEAGPRTPLRRAVKDLALALALALAADGVEESAPEVAASARVGPRVGR</sequence>
<keyword evidence="2" id="KW-1185">Reference proteome</keyword>
<dbReference type="SUPFAM" id="SSF52540">
    <property type="entry name" value="P-loop containing nucleoside triphosphate hydrolases"/>
    <property type="match status" value="1"/>
</dbReference>
<dbReference type="Proteomes" id="UP001164305">
    <property type="component" value="Chromosome"/>
</dbReference>
<reference evidence="1" key="1">
    <citation type="submission" date="2022-10" db="EMBL/GenBank/DDBJ databases">
        <title>Whole-Genome Sequencing of Brachybacterium huguangmaarense BRM-3, Isolated from Betula schmidtii.</title>
        <authorList>
            <person name="Haam D."/>
        </authorList>
    </citation>
    <scope>NUCLEOTIDE SEQUENCE</scope>
    <source>
        <strain evidence="1">BRM-3</strain>
    </source>
</reference>
<dbReference type="RefSeq" id="WP_263592938.1">
    <property type="nucleotide sequence ID" value="NZ_CP107020.1"/>
</dbReference>
<gene>
    <name evidence="1" type="ORF">BRM3_08710</name>
</gene>
<dbReference type="InterPro" id="IPR027417">
    <property type="entry name" value="P-loop_NTPase"/>
</dbReference>
<name>A0ABY6FZ64_9MICO</name>
<accession>A0ABY6FZ64</accession>